<evidence type="ECO:0000256" key="6">
    <source>
        <dbReference type="ARBA" id="ARBA00022679"/>
    </source>
</evidence>
<dbReference type="GO" id="GO:0005524">
    <property type="term" value="F:ATP binding"/>
    <property type="evidence" value="ECO:0007669"/>
    <property type="project" value="UniProtKB-KW"/>
</dbReference>
<dbReference type="GO" id="GO:0000155">
    <property type="term" value="F:phosphorelay sensor kinase activity"/>
    <property type="evidence" value="ECO:0007669"/>
    <property type="project" value="InterPro"/>
</dbReference>
<keyword evidence="12" id="KW-0812">Transmembrane</keyword>
<dbReference type="InterPro" id="IPR036890">
    <property type="entry name" value="HATPase_C_sf"/>
</dbReference>
<keyword evidence="9" id="KW-0067">ATP-binding</keyword>
<accession>A0A412G3T8</accession>
<evidence type="ECO:0000256" key="9">
    <source>
        <dbReference type="ARBA" id="ARBA00022840"/>
    </source>
</evidence>
<dbReference type="GO" id="GO:0004721">
    <property type="term" value="F:phosphoprotein phosphatase activity"/>
    <property type="evidence" value="ECO:0007669"/>
    <property type="project" value="TreeGrafter"/>
</dbReference>
<dbReference type="Gene3D" id="3.30.565.10">
    <property type="entry name" value="Histidine kinase-like ATPase, C-terminal domain"/>
    <property type="match status" value="1"/>
</dbReference>
<dbReference type="PANTHER" id="PTHR45453">
    <property type="entry name" value="PHOSPHATE REGULON SENSOR PROTEIN PHOR"/>
    <property type="match status" value="1"/>
</dbReference>
<dbReference type="PROSITE" id="PS50109">
    <property type="entry name" value="HIS_KIN"/>
    <property type="match status" value="1"/>
</dbReference>
<feature type="transmembrane region" description="Helical" evidence="12">
    <location>
        <begin position="12"/>
        <end position="34"/>
    </location>
</feature>
<evidence type="ECO:0000256" key="2">
    <source>
        <dbReference type="ARBA" id="ARBA00004236"/>
    </source>
</evidence>
<feature type="transmembrane region" description="Helical" evidence="12">
    <location>
        <begin position="182"/>
        <end position="200"/>
    </location>
</feature>
<dbReference type="Pfam" id="PF02518">
    <property type="entry name" value="HATPase_c"/>
    <property type="match status" value="1"/>
</dbReference>
<keyword evidence="11 12" id="KW-0472">Membrane</keyword>
<dbReference type="PANTHER" id="PTHR45453:SF1">
    <property type="entry name" value="PHOSPHATE REGULON SENSOR PROTEIN PHOR"/>
    <property type="match status" value="1"/>
</dbReference>
<keyword evidence="5" id="KW-0597">Phosphoprotein</keyword>
<keyword evidence="6" id="KW-0808">Transferase</keyword>
<evidence type="ECO:0000313" key="16">
    <source>
        <dbReference type="Proteomes" id="UP000284178"/>
    </source>
</evidence>
<dbReference type="Pfam" id="PF00672">
    <property type="entry name" value="HAMP"/>
    <property type="match status" value="1"/>
</dbReference>
<dbReference type="FunFam" id="3.30.565.10:FF:000006">
    <property type="entry name" value="Sensor histidine kinase WalK"/>
    <property type="match status" value="1"/>
</dbReference>
<evidence type="ECO:0000256" key="12">
    <source>
        <dbReference type="SAM" id="Phobius"/>
    </source>
</evidence>
<dbReference type="GeneID" id="83014865"/>
<evidence type="ECO:0000256" key="11">
    <source>
        <dbReference type="ARBA" id="ARBA00023136"/>
    </source>
</evidence>
<dbReference type="SMART" id="SM00387">
    <property type="entry name" value="HATPase_c"/>
    <property type="match status" value="1"/>
</dbReference>
<keyword evidence="12" id="KW-1133">Transmembrane helix</keyword>
<protein>
    <recommendedName>
        <fullName evidence="3">histidine kinase</fullName>
        <ecNumber evidence="3">2.7.13.3</ecNumber>
    </recommendedName>
</protein>
<comment type="caution">
    <text evidence="15">The sequence shown here is derived from an EMBL/GenBank/DDBJ whole genome shotgun (WGS) entry which is preliminary data.</text>
</comment>
<dbReference type="InterPro" id="IPR003661">
    <property type="entry name" value="HisK_dim/P_dom"/>
</dbReference>
<dbReference type="EMBL" id="QRUP01000005">
    <property type="protein sequence ID" value="RGR75238.1"/>
    <property type="molecule type" value="Genomic_DNA"/>
</dbReference>
<dbReference type="Proteomes" id="UP000284178">
    <property type="component" value="Unassembled WGS sequence"/>
</dbReference>
<keyword evidence="4" id="KW-1003">Cell membrane</keyword>
<dbReference type="CDD" id="cd00082">
    <property type="entry name" value="HisKA"/>
    <property type="match status" value="1"/>
</dbReference>
<dbReference type="FunFam" id="1.10.287.130:FF:000008">
    <property type="entry name" value="Two-component sensor histidine kinase"/>
    <property type="match status" value="1"/>
</dbReference>
<dbReference type="SMART" id="SM00388">
    <property type="entry name" value="HisKA"/>
    <property type="match status" value="1"/>
</dbReference>
<evidence type="ECO:0000259" key="14">
    <source>
        <dbReference type="PROSITE" id="PS50885"/>
    </source>
</evidence>
<dbReference type="SUPFAM" id="SSF47384">
    <property type="entry name" value="Homodimeric domain of signal transducing histidine kinase"/>
    <property type="match status" value="1"/>
</dbReference>
<dbReference type="InterPro" id="IPR005467">
    <property type="entry name" value="His_kinase_dom"/>
</dbReference>
<reference evidence="15 16" key="1">
    <citation type="submission" date="2018-08" db="EMBL/GenBank/DDBJ databases">
        <title>A genome reference for cultivated species of the human gut microbiota.</title>
        <authorList>
            <person name="Zou Y."/>
            <person name="Xue W."/>
            <person name="Luo G."/>
        </authorList>
    </citation>
    <scope>NUCLEOTIDE SEQUENCE [LARGE SCALE GENOMIC DNA]</scope>
    <source>
        <strain evidence="15 16">AF24-29</strain>
    </source>
</reference>
<name>A0A412G3T8_9FIRM</name>
<dbReference type="InterPro" id="IPR003660">
    <property type="entry name" value="HAMP_dom"/>
</dbReference>
<dbReference type="PRINTS" id="PR00344">
    <property type="entry name" value="BCTRLSENSOR"/>
</dbReference>
<dbReference type="PROSITE" id="PS50885">
    <property type="entry name" value="HAMP"/>
    <property type="match status" value="1"/>
</dbReference>
<dbReference type="InterPro" id="IPR004358">
    <property type="entry name" value="Sig_transdc_His_kin-like_C"/>
</dbReference>
<keyword evidence="16" id="KW-1185">Reference proteome</keyword>
<evidence type="ECO:0000256" key="4">
    <source>
        <dbReference type="ARBA" id="ARBA00022475"/>
    </source>
</evidence>
<proteinExistence type="predicted"/>
<dbReference type="GO" id="GO:0005886">
    <property type="term" value="C:plasma membrane"/>
    <property type="evidence" value="ECO:0007669"/>
    <property type="project" value="UniProtKB-SubCell"/>
</dbReference>
<feature type="domain" description="Histidine kinase" evidence="13">
    <location>
        <begin position="262"/>
        <end position="476"/>
    </location>
</feature>
<evidence type="ECO:0000256" key="7">
    <source>
        <dbReference type="ARBA" id="ARBA00022741"/>
    </source>
</evidence>
<dbReference type="Gene3D" id="1.10.287.130">
    <property type="match status" value="1"/>
</dbReference>
<dbReference type="SUPFAM" id="SSF158472">
    <property type="entry name" value="HAMP domain-like"/>
    <property type="match status" value="1"/>
</dbReference>
<dbReference type="InterPro" id="IPR003594">
    <property type="entry name" value="HATPase_dom"/>
</dbReference>
<dbReference type="SMART" id="SM00304">
    <property type="entry name" value="HAMP"/>
    <property type="match status" value="1"/>
</dbReference>
<evidence type="ECO:0000256" key="1">
    <source>
        <dbReference type="ARBA" id="ARBA00000085"/>
    </source>
</evidence>
<dbReference type="Gene3D" id="6.10.340.10">
    <property type="match status" value="1"/>
</dbReference>
<dbReference type="InterPro" id="IPR036097">
    <property type="entry name" value="HisK_dim/P_sf"/>
</dbReference>
<evidence type="ECO:0000256" key="3">
    <source>
        <dbReference type="ARBA" id="ARBA00012438"/>
    </source>
</evidence>
<keyword evidence="8 15" id="KW-0418">Kinase</keyword>
<evidence type="ECO:0000256" key="10">
    <source>
        <dbReference type="ARBA" id="ARBA00023012"/>
    </source>
</evidence>
<keyword evidence="10" id="KW-0902">Two-component regulatory system</keyword>
<comment type="catalytic activity">
    <reaction evidence="1">
        <text>ATP + protein L-histidine = ADP + protein N-phospho-L-histidine.</text>
        <dbReference type="EC" id="2.7.13.3"/>
    </reaction>
</comment>
<comment type="subcellular location">
    <subcellularLocation>
        <location evidence="2">Cell membrane</location>
    </subcellularLocation>
</comment>
<gene>
    <name evidence="15" type="ORF">DWY25_05525</name>
</gene>
<evidence type="ECO:0000259" key="13">
    <source>
        <dbReference type="PROSITE" id="PS50109"/>
    </source>
</evidence>
<dbReference type="InterPro" id="IPR050351">
    <property type="entry name" value="BphY/WalK/GraS-like"/>
</dbReference>
<dbReference type="Pfam" id="PF00512">
    <property type="entry name" value="HisKA"/>
    <property type="match status" value="1"/>
</dbReference>
<keyword evidence="7" id="KW-0547">Nucleotide-binding</keyword>
<dbReference type="RefSeq" id="WP_117894405.1">
    <property type="nucleotide sequence ID" value="NZ_CABJCV010000005.1"/>
</dbReference>
<evidence type="ECO:0000313" key="15">
    <source>
        <dbReference type="EMBL" id="RGR75238.1"/>
    </source>
</evidence>
<dbReference type="SUPFAM" id="SSF55874">
    <property type="entry name" value="ATPase domain of HSP90 chaperone/DNA topoisomerase II/histidine kinase"/>
    <property type="match status" value="1"/>
</dbReference>
<dbReference type="CDD" id="cd06225">
    <property type="entry name" value="HAMP"/>
    <property type="match status" value="1"/>
</dbReference>
<dbReference type="EC" id="2.7.13.3" evidence="3"/>
<evidence type="ECO:0000256" key="5">
    <source>
        <dbReference type="ARBA" id="ARBA00022553"/>
    </source>
</evidence>
<dbReference type="AlphaFoldDB" id="A0A412G3T8"/>
<feature type="domain" description="HAMP" evidence="14">
    <location>
        <begin position="202"/>
        <end position="254"/>
    </location>
</feature>
<organism evidence="15 16">
    <name type="scientific">Holdemania filiformis</name>
    <dbReference type="NCBI Taxonomy" id="61171"/>
    <lineage>
        <taxon>Bacteria</taxon>
        <taxon>Bacillati</taxon>
        <taxon>Bacillota</taxon>
        <taxon>Erysipelotrichia</taxon>
        <taxon>Erysipelotrichales</taxon>
        <taxon>Erysipelotrichaceae</taxon>
        <taxon>Holdemania</taxon>
    </lineage>
</organism>
<dbReference type="GO" id="GO:0016036">
    <property type="term" value="P:cellular response to phosphate starvation"/>
    <property type="evidence" value="ECO:0007669"/>
    <property type="project" value="TreeGrafter"/>
</dbReference>
<sequence length="486" mass="55031">MKTETSLQWKLVKYLLAFVIALLALLWLFQVVFLDSFYQRFKIEGIEKIGNTLAANLESEKFTEIVAQQARQNDACIRVLNGLGQIQTTNTMGCQLYNLSNAEIAEYVAQAQANGGSYLDIQSEKVVSELPNGNLLLSNKHGSKNLIYFKIVDNTSYFKTIIMVNTHISPINATTETLRTQLGYIALIVVVASLGLAYLMSRKIVKPIVNINQSARQMAEGNYDIVFTGRGYKEITQLNDTMNHTTRKLKEVDQMRRDLIANVSHDLRTPLTMISGYGEMMRDLPGENTPENVQVIIDEAHRLSNLVNDLLDLSKLQENKIELHIQDFDLTQLIQTVLYRYEKFMTQDGFDIQFQPAESVRVNADPDRLGQVLYNFINNAINYSLDDKRIVIRQLVNGNRVRVEVEDHGEGISEDKLNYIWDRYYKVDKTHKRSSAGSGIGLAIVREILELHHAQYGVRSEVGQGSVFWFELSMASDSKSVPACAG</sequence>
<evidence type="ECO:0000256" key="8">
    <source>
        <dbReference type="ARBA" id="ARBA00022777"/>
    </source>
</evidence>